<sequence>MYISTPQDWATSLFGQANLGDPRRTKRLVKVATNLALHTGKSLVKSSQQPAEIEGAYRFIRNESINANDIAEAGFQTTTQEANRHDLLLALEDTTSLNYTHRAVKEQLGHVNGGNRTRGIYAHSILLFAPTNHQVVGLIEQIRWTRDIKTRGKGARHAQTPYKEKESYKWEQASINMASRLGETMQQVISVCDREADIYEYLTYKTQENQRFVVRSMQSRCIEESDNKLYAFSDQLQPAGNRKIYIPQKGGRKAREVILDIRFSTITLKVPANKKGKSIPLYYVGCVEQGAGDNGLSWHLMTSEPVTNREEALKIVQYYEQRWLIEDYHKAWKSGGTQVESLRMQSYTNIDRMATILAFLAARILQLKFMGQNIKADEESCESVLSPIGWKLLWLKRENKPLPNEVPSIRWAYLALAKLGGWNDSKRTGRAGWPVLWDGWFKLHRFWDRAYHLAQSLECLDL</sequence>
<feature type="domain" description="Transposase Tn5-like N-terminal" evidence="2">
    <location>
        <begin position="7"/>
        <end position="65"/>
    </location>
</feature>
<dbReference type="AlphaFoldDB" id="Q6LKV0"/>
<accession>Q6LKV0</accession>
<dbReference type="InterPro" id="IPR012337">
    <property type="entry name" value="RNaseH-like_sf"/>
</dbReference>
<evidence type="ECO:0000259" key="1">
    <source>
        <dbReference type="Pfam" id="PF01609"/>
    </source>
</evidence>
<gene>
    <name evidence="3" type="primary">ISPLU9A</name>
    <name evidence="3" type="ordered locus">PBPRB0297</name>
</gene>
<keyword evidence="4" id="KW-1185">Reference proteome</keyword>
<feature type="domain" description="Transposase IS4-like" evidence="1">
    <location>
        <begin position="202"/>
        <end position="359"/>
    </location>
</feature>
<dbReference type="GO" id="GO:0004803">
    <property type="term" value="F:transposase activity"/>
    <property type="evidence" value="ECO:0007669"/>
    <property type="project" value="InterPro"/>
</dbReference>
<evidence type="ECO:0000259" key="2">
    <source>
        <dbReference type="Pfam" id="PF14706"/>
    </source>
</evidence>
<dbReference type="Gene3D" id="1.10.246.40">
    <property type="entry name" value="Tn5 transposase, domain 1"/>
    <property type="match status" value="1"/>
</dbReference>
<dbReference type="InterPro" id="IPR038215">
    <property type="entry name" value="TN5-like_N_sf"/>
</dbReference>
<dbReference type="Gene3D" id="1.10.740.10">
    <property type="entry name" value="Transferase Inhibitor Protein From Tn5, Chain"/>
    <property type="match status" value="1"/>
</dbReference>
<evidence type="ECO:0000313" key="3">
    <source>
        <dbReference type="EMBL" id="CAG22170.1"/>
    </source>
</evidence>
<dbReference type="Pfam" id="PF14706">
    <property type="entry name" value="Tnp_DNA_bind"/>
    <property type="match status" value="1"/>
</dbReference>
<dbReference type="RefSeq" id="WP_011220383.1">
    <property type="nucleotide sequence ID" value="NC_006371.1"/>
</dbReference>
<dbReference type="InterPro" id="IPR014737">
    <property type="entry name" value="Transposase_Tn5-like_C"/>
</dbReference>
<protein>
    <submittedName>
        <fullName evidence="3">Transposase</fullName>
    </submittedName>
</protein>
<dbReference type="EMBL" id="CR378675">
    <property type="protein sequence ID" value="CAG22170.1"/>
    <property type="molecule type" value="Genomic_DNA"/>
</dbReference>
<dbReference type="PANTHER" id="PTHR37319:SF1">
    <property type="entry name" value="TRANSPOSASE TN5 DIMERISATION DOMAIN-CONTAINING PROTEIN"/>
    <property type="match status" value="1"/>
</dbReference>
<evidence type="ECO:0000313" key="4">
    <source>
        <dbReference type="Proteomes" id="UP000000593"/>
    </source>
</evidence>
<dbReference type="InterPro" id="IPR014735">
    <property type="entry name" value="Transposase_Tn5-like_N"/>
</dbReference>
<reference evidence="4" key="1">
    <citation type="journal article" date="2005" name="Science">
        <title>Life at depth: Photobacterium profundum genome sequence and expression analysis.</title>
        <authorList>
            <person name="Vezzi A."/>
            <person name="Campanaro S."/>
            <person name="D'Angelo M."/>
            <person name="Simonato F."/>
            <person name="Vitulo N."/>
            <person name="Lauro F.M."/>
            <person name="Cestaro A."/>
            <person name="Malacrida G."/>
            <person name="Simionati B."/>
            <person name="Cannata N."/>
            <person name="Romualdi C."/>
            <person name="Bartlett D.H."/>
            <person name="Valle G."/>
        </authorList>
    </citation>
    <scope>NUCLEOTIDE SEQUENCE [LARGE SCALE GENOMIC DNA]</scope>
    <source>
        <strain evidence="4">ATCC BAA-1253 / SS9</strain>
    </source>
</reference>
<dbReference type="KEGG" id="ppr:PBPRB0297"/>
<name>Q6LKV0_PHOPR</name>
<dbReference type="STRING" id="298386.PBPRB0297"/>
<dbReference type="InterPro" id="IPR047768">
    <property type="entry name" value="Tn5p-like"/>
</dbReference>
<dbReference type="InterPro" id="IPR002559">
    <property type="entry name" value="Transposase_11"/>
</dbReference>
<dbReference type="HOGENOM" id="CLU_045115_0_0_6"/>
<dbReference type="GO" id="GO:0006313">
    <property type="term" value="P:DNA transposition"/>
    <property type="evidence" value="ECO:0007669"/>
    <property type="project" value="InterPro"/>
</dbReference>
<dbReference type="InterPro" id="IPR054836">
    <property type="entry name" value="Tn5_transposase"/>
</dbReference>
<proteinExistence type="predicted"/>
<organism evidence="3 4">
    <name type="scientific">Photobacterium profundum (strain SS9)</name>
    <dbReference type="NCBI Taxonomy" id="298386"/>
    <lineage>
        <taxon>Bacteria</taxon>
        <taxon>Pseudomonadati</taxon>
        <taxon>Pseudomonadota</taxon>
        <taxon>Gammaproteobacteria</taxon>
        <taxon>Vibrionales</taxon>
        <taxon>Vibrionaceae</taxon>
        <taxon>Photobacterium</taxon>
    </lineage>
</organism>
<dbReference type="Pfam" id="PF01609">
    <property type="entry name" value="DDE_Tnp_1"/>
    <property type="match status" value="1"/>
</dbReference>
<dbReference type="SUPFAM" id="SSF53098">
    <property type="entry name" value="Ribonuclease H-like"/>
    <property type="match status" value="1"/>
</dbReference>
<dbReference type="PANTHER" id="PTHR37319">
    <property type="entry name" value="TRANSPOSASE"/>
    <property type="match status" value="1"/>
</dbReference>
<dbReference type="Proteomes" id="UP000000593">
    <property type="component" value="Chromosome 2"/>
</dbReference>
<dbReference type="GO" id="GO:0003677">
    <property type="term" value="F:DNA binding"/>
    <property type="evidence" value="ECO:0007669"/>
    <property type="project" value="InterPro"/>
</dbReference>
<dbReference type="NCBIfam" id="NF033590">
    <property type="entry name" value="transpos_IS4_3"/>
    <property type="match status" value="1"/>
</dbReference>
<dbReference type="Gene3D" id="3.90.350.10">
    <property type="entry name" value="Transposase Inhibitor Protein From Tn5, Chain A, domain 1"/>
    <property type="match status" value="1"/>
</dbReference>
<dbReference type="eggNOG" id="COG1943">
    <property type="taxonomic scope" value="Bacteria"/>
</dbReference>